<organism evidence="2 3">
    <name type="scientific">Acer saccharum</name>
    <name type="common">Sugar maple</name>
    <dbReference type="NCBI Taxonomy" id="4024"/>
    <lineage>
        <taxon>Eukaryota</taxon>
        <taxon>Viridiplantae</taxon>
        <taxon>Streptophyta</taxon>
        <taxon>Embryophyta</taxon>
        <taxon>Tracheophyta</taxon>
        <taxon>Spermatophyta</taxon>
        <taxon>Magnoliopsida</taxon>
        <taxon>eudicotyledons</taxon>
        <taxon>Gunneridae</taxon>
        <taxon>Pentapetalae</taxon>
        <taxon>rosids</taxon>
        <taxon>malvids</taxon>
        <taxon>Sapindales</taxon>
        <taxon>Sapindaceae</taxon>
        <taxon>Hippocastanoideae</taxon>
        <taxon>Acereae</taxon>
        <taxon>Acer</taxon>
    </lineage>
</organism>
<feature type="compositionally biased region" description="Pro residues" evidence="1">
    <location>
        <begin position="154"/>
        <end position="167"/>
    </location>
</feature>
<feature type="compositionally biased region" description="Basic and acidic residues" evidence="1">
    <location>
        <begin position="78"/>
        <end position="87"/>
    </location>
</feature>
<dbReference type="EMBL" id="JAUESC010000388">
    <property type="protein sequence ID" value="KAK0571898.1"/>
    <property type="molecule type" value="Genomic_DNA"/>
</dbReference>
<dbReference type="Proteomes" id="UP001168877">
    <property type="component" value="Unassembled WGS sequence"/>
</dbReference>
<feature type="region of interest" description="Disordered" evidence="1">
    <location>
        <begin position="47"/>
        <end position="87"/>
    </location>
</feature>
<sequence length="167" mass="17636">MLSSNEHEETLKGVKNNRFSDMQNLDNMHDVQVEILDTTQIPPKSAAAGISVSGGVGSESLKTNKMGGNGDVYGSNDKGPKAVERVERSDADTCVSWLPQLSFLEQVPVTHAHSRSALASHESPTTTSLSSSRARAAPSTTVSSPTPDFVTPQLPAPAGRPFPPVPT</sequence>
<proteinExistence type="predicted"/>
<dbReference type="AlphaFoldDB" id="A0AA39RDJ6"/>
<evidence type="ECO:0000313" key="3">
    <source>
        <dbReference type="Proteomes" id="UP001168877"/>
    </source>
</evidence>
<accession>A0AA39RDJ6</accession>
<protein>
    <submittedName>
        <fullName evidence="2">Uncharacterized protein</fullName>
    </submittedName>
</protein>
<evidence type="ECO:0000313" key="2">
    <source>
        <dbReference type="EMBL" id="KAK0571898.1"/>
    </source>
</evidence>
<name>A0AA39RDJ6_ACESA</name>
<comment type="caution">
    <text evidence="2">The sequence shown here is derived from an EMBL/GenBank/DDBJ whole genome shotgun (WGS) entry which is preliminary data.</text>
</comment>
<reference evidence="2" key="1">
    <citation type="journal article" date="2022" name="Plant J.">
        <title>Strategies of tolerance reflected in two North American maple genomes.</title>
        <authorList>
            <person name="McEvoy S.L."/>
            <person name="Sezen U.U."/>
            <person name="Trouern-Trend A."/>
            <person name="McMahon S.M."/>
            <person name="Schaberg P.G."/>
            <person name="Yang J."/>
            <person name="Wegrzyn J.L."/>
            <person name="Swenson N.G."/>
        </authorList>
    </citation>
    <scope>NUCLEOTIDE SEQUENCE</scope>
    <source>
        <strain evidence="2">NS2018</strain>
    </source>
</reference>
<reference evidence="2" key="2">
    <citation type="submission" date="2023-06" db="EMBL/GenBank/DDBJ databases">
        <authorList>
            <person name="Swenson N.G."/>
            <person name="Wegrzyn J.L."/>
            <person name="Mcevoy S.L."/>
        </authorList>
    </citation>
    <scope>NUCLEOTIDE SEQUENCE</scope>
    <source>
        <strain evidence="2">NS2018</strain>
        <tissue evidence="2">Leaf</tissue>
    </source>
</reference>
<gene>
    <name evidence="2" type="ORF">LWI29_023283</name>
</gene>
<feature type="region of interest" description="Disordered" evidence="1">
    <location>
        <begin position="114"/>
        <end position="167"/>
    </location>
</feature>
<keyword evidence="3" id="KW-1185">Reference proteome</keyword>
<evidence type="ECO:0000256" key="1">
    <source>
        <dbReference type="SAM" id="MobiDB-lite"/>
    </source>
</evidence>
<feature type="compositionally biased region" description="Low complexity" evidence="1">
    <location>
        <begin position="123"/>
        <end position="153"/>
    </location>
</feature>